<accession>A0ABW7Q996</accession>
<evidence type="ECO:0000313" key="2">
    <source>
        <dbReference type="Proteomes" id="UP001610861"/>
    </source>
</evidence>
<sequence>MTLDVRGLPSALFGSAVARHTALTEWDASIRGILPTARRIGFVSLDTGAGATTLAGQAVRILAARRTEPVLAIDVADGALAARLGAGQTPPSEVRAGARTTADAVTGLDAGDGWFTLRPPVPDGPVGAWLADAAPITRFFDVSVTDFGARHPLVDLAQCAALCDVVCLVSASGRAPAELARAVAPAIAALPEGPAPVLALVDRARDGDAVARAMAGDAWPVVGIPFDRGLRASAEPAGQATLRGLLRLVATLVSGRTAVPA</sequence>
<reference evidence="1 2" key="1">
    <citation type="submission" date="2024-09" db="EMBL/GenBank/DDBJ databases">
        <authorList>
            <person name="Pan X."/>
        </authorList>
    </citation>
    <scope>NUCLEOTIDE SEQUENCE [LARGE SCALE GENOMIC DNA]</scope>
    <source>
        <strain evidence="1 2">B2969</strain>
    </source>
</reference>
<dbReference type="RefSeq" id="WP_397556731.1">
    <property type="nucleotide sequence ID" value="NZ_JBIQWL010000004.1"/>
</dbReference>
<protein>
    <recommendedName>
        <fullName evidence="3">MinD-like ATPase involved in chromosome partitioning or flagellar assembly</fullName>
    </recommendedName>
</protein>
<proteinExistence type="predicted"/>
<evidence type="ECO:0000313" key="1">
    <source>
        <dbReference type="EMBL" id="MFH8251280.1"/>
    </source>
</evidence>
<evidence type="ECO:0008006" key="3">
    <source>
        <dbReference type="Google" id="ProtNLM"/>
    </source>
</evidence>
<keyword evidence="2" id="KW-1185">Reference proteome</keyword>
<dbReference type="Proteomes" id="UP001610861">
    <property type="component" value="Unassembled WGS sequence"/>
</dbReference>
<dbReference type="EMBL" id="JBIQWL010000004">
    <property type="protein sequence ID" value="MFH8251280.1"/>
    <property type="molecule type" value="Genomic_DNA"/>
</dbReference>
<name>A0ABW7Q996_9MICO</name>
<organism evidence="1 2">
    <name type="scientific">Microbacterium alkaliflavum</name>
    <dbReference type="NCBI Taxonomy" id="3248839"/>
    <lineage>
        <taxon>Bacteria</taxon>
        <taxon>Bacillati</taxon>
        <taxon>Actinomycetota</taxon>
        <taxon>Actinomycetes</taxon>
        <taxon>Micrococcales</taxon>
        <taxon>Microbacteriaceae</taxon>
        <taxon>Microbacterium</taxon>
    </lineage>
</organism>
<gene>
    <name evidence="1" type="ORF">ACH3VR_12990</name>
</gene>
<comment type="caution">
    <text evidence="1">The sequence shown here is derived from an EMBL/GenBank/DDBJ whole genome shotgun (WGS) entry which is preliminary data.</text>
</comment>